<dbReference type="RefSeq" id="XP_022334026.1">
    <property type="nucleotide sequence ID" value="XM_022478318.1"/>
</dbReference>
<reference evidence="1" key="1">
    <citation type="submission" date="2024-06" db="UniProtKB">
        <authorList>
            <consortium name="RefSeq"/>
        </authorList>
    </citation>
    <scope>NUCLEOTIDE SEQUENCE [LARGE SCALE GENOMIC DNA]</scope>
</reference>
<dbReference type="OrthoDB" id="6107520at2759"/>
<accession>A0A8B8E3Y6</accession>
<protein>
    <submittedName>
        <fullName evidence="2">Uncharacterized protein LOC111130999</fullName>
    </submittedName>
</protein>
<sequence>MEMGLSEAFFPYGNFQVGFGLAAVIWAIGLTKGSTSYDESMVYVPVIKEMMNQTYLYPFPVKNKSSYVITIPIGPDNGTSGGLQNLTLAHSDLIQHDLAYILNGSTGAVLWSNVVEHIYLQPETGDITPLYGMTDDSHQYLVPLLDINGTKLCIFSGSDSVTYEVFISNSTFEPKRLYFKVQKELSPFTTECLLADAIDSDVILVNSSKPFGVMLIDSEVLPNPHSGNRVMESVPSVSQMGKEFVLVTSSEAEVHVVGMYLKH</sequence>
<proteinExistence type="predicted"/>
<dbReference type="Proteomes" id="UP000694844">
    <property type="component" value="Chromosome 1"/>
</dbReference>
<keyword evidence="1" id="KW-1185">Reference proteome</keyword>
<reference evidence="2" key="2">
    <citation type="submission" date="2025-08" db="UniProtKB">
        <authorList>
            <consortium name="RefSeq"/>
        </authorList>
    </citation>
    <scope>IDENTIFICATION</scope>
    <source>
        <tissue evidence="2">Whole sample</tissue>
    </source>
</reference>
<evidence type="ECO:0000313" key="2">
    <source>
        <dbReference type="RefSeq" id="XP_022334026.1"/>
    </source>
</evidence>
<gene>
    <name evidence="2" type="primary">LOC111130999</name>
</gene>
<evidence type="ECO:0000313" key="1">
    <source>
        <dbReference type="Proteomes" id="UP000694844"/>
    </source>
</evidence>
<organism evidence="1 2">
    <name type="scientific">Crassostrea virginica</name>
    <name type="common">Eastern oyster</name>
    <dbReference type="NCBI Taxonomy" id="6565"/>
    <lineage>
        <taxon>Eukaryota</taxon>
        <taxon>Metazoa</taxon>
        <taxon>Spiralia</taxon>
        <taxon>Lophotrochozoa</taxon>
        <taxon>Mollusca</taxon>
        <taxon>Bivalvia</taxon>
        <taxon>Autobranchia</taxon>
        <taxon>Pteriomorphia</taxon>
        <taxon>Ostreida</taxon>
        <taxon>Ostreoidea</taxon>
        <taxon>Ostreidae</taxon>
        <taxon>Crassostrea</taxon>
    </lineage>
</organism>
<dbReference type="KEGG" id="cvn:111130999"/>
<dbReference type="GeneID" id="111130999"/>
<dbReference type="AlphaFoldDB" id="A0A8B8E3Y6"/>
<name>A0A8B8E3Y6_CRAVI</name>